<dbReference type="Proteomes" id="UP000001645">
    <property type="component" value="Unplaced"/>
</dbReference>
<organism evidence="1 2">
    <name type="scientific">Meleagris gallopavo</name>
    <name type="common">Wild turkey</name>
    <dbReference type="NCBI Taxonomy" id="9103"/>
    <lineage>
        <taxon>Eukaryota</taxon>
        <taxon>Metazoa</taxon>
        <taxon>Chordata</taxon>
        <taxon>Craniata</taxon>
        <taxon>Vertebrata</taxon>
        <taxon>Euteleostomi</taxon>
        <taxon>Archelosauria</taxon>
        <taxon>Archosauria</taxon>
        <taxon>Dinosauria</taxon>
        <taxon>Saurischia</taxon>
        <taxon>Theropoda</taxon>
        <taxon>Coelurosauria</taxon>
        <taxon>Aves</taxon>
        <taxon>Neognathae</taxon>
        <taxon>Galloanserae</taxon>
        <taxon>Galliformes</taxon>
        <taxon>Phasianidae</taxon>
        <taxon>Meleagridinae</taxon>
        <taxon>Meleagris</taxon>
    </lineage>
</organism>
<proteinExistence type="predicted"/>
<keyword evidence="2" id="KW-1185">Reference proteome</keyword>
<dbReference type="GeneTree" id="ENSGT01040000244403"/>
<accession>A0A803XMJ5</accession>
<reference evidence="1" key="2">
    <citation type="submission" date="2025-08" db="UniProtKB">
        <authorList>
            <consortium name="Ensembl"/>
        </authorList>
    </citation>
    <scope>IDENTIFICATION</scope>
</reference>
<dbReference type="Ensembl" id="ENSMGAT00000028365.1">
    <property type="protein sequence ID" value="ENSMGAP00000020741.1"/>
    <property type="gene ID" value="ENSMGAG00000021861.1"/>
</dbReference>
<evidence type="ECO:0000313" key="1">
    <source>
        <dbReference type="Ensembl" id="ENSMGAP00000020741.1"/>
    </source>
</evidence>
<dbReference type="InParanoid" id="A0A803XMJ5"/>
<evidence type="ECO:0000313" key="2">
    <source>
        <dbReference type="Proteomes" id="UP000001645"/>
    </source>
</evidence>
<dbReference type="AlphaFoldDB" id="A0A803XMJ5"/>
<reference evidence="1" key="3">
    <citation type="submission" date="2025-09" db="UniProtKB">
        <authorList>
            <consortium name="Ensembl"/>
        </authorList>
    </citation>
    <scope>IDENTIFICATION</scope>
</reference>
<name>A0A803XMJ5_MELGA</name>
<sequence>MYCTSDVCLSCLFSSSIQKSLKGFTCAKLYFEIKEYELGTQVSWTNL</sequence>
<protein>
    <submittedName>
        <fullName evidence="1">Uncharacterized protein</fullName>
    </submittedName>
</protein>
<reference evidence="1" key="1">
    <citation type="journal article" date="2010" name="PLoS Biol.">
        <title>Multi-platform next-generation sequencing of the domestic turkey (Meleagris gallopavo): genome assembly and analysis.</title>
        <authorList>
            <person name="Dalloul R.A."/>
            <person name="Long J.A."/>
            <person name="Zimin A.V."/>
            <person name="Aslam L."/>
            <person name="Beal K."/>
            <person name="Blomberg L.A."/>
            <person name="Bouffard P."/>
            <person name="Burt D.W."/>
            <person name="Crasta O."/>
            <person name="Crooijmans R.P."/>
            <person name="Cooper K."/>
            <person name="Coulombe R.A."/>
            <person name="De S."/>
            <person name="Delany M.E."/>
            <person name="Dodgson J.B."/>
            <person name="Dong J.J."/>
            <person name="Evans C."/>
            <person name="Frederickson K.M."/>
            <person name="Flicek P."/>
            <person name="Florea L."/>
            <person name="Folkerts O."/>
            <person name="Groenen M.A."/>
            <person name="Harkins T.T."/>
            <person name="Herrero J."/>
            <person name="Hoffmann S."/>
            <person name="Megens H.J."/>
            <person name="Jiang A."/>
            <person name="de Jong P."/>
            <person name="Kaiser P."/>
            <person name="Kim H."/>
            <person name="Kim K.W."/>
            <person name="Kim S."/>
            <person name="Langenberger D."/>
            <person name="Lee M.K."/>
            <person name="Lee T."/>
            <person name="Mane S."/>
            <person name="Marcais G."/>
            <person name="Marz M."/>
            <person name="McElroy A.P."/>
            <person name="Modise T."/>
            <person name="Nefedov M."/>
            <person name="Notredame C."/>
            <person name="Paton I.R."/>
            <person name="Payne W.S."/>
            <person name="Pertea G."/>
            <person name="Prickett D."/>
            <person name="Puiu D."/>
            <person name="Qioa D."/>
            <person name="Raineri E."/>
            <person name="Ruffier M."/>
            <person name="Salzberg S.L."/>
            <person name="Schatz M.C."/>
            <person name="Scheuring C."/>
            <person name="Schmidt C.J."/>
            <person name="Schroeder S."/>
            <person name="Searle S.M."/>
            <person name="Smith E.J."/>
            <person name="Smith J."/>
            <person name="Sonstegard T.S."/>
            <person name="Stadler P.F."/>
            <person name="Tafer H."/>
            <person name="Tu Z.J."/>
            <person name="Van Tassell C.P."/>
            <person name="Vilella A.J."/>
            <person name="Williams K.P."/>
            <person name="Yorke J.A."/>
            <person name="Zhang L."/>
            <person name="Zhang H.B."/>
            <person name="Zhang X."/>
            <person name="Zhang Y."/>
            <person name="Reed K.M."/>
        </authorList>
    </citation>
    <scope>NUCLEOTIDE SEQUENCE [LARGE SCALE GENOMIC DNA]</scope>
</reference>